<feature type="compositionally biased region" description="Low complexity" evidence="1">
    <location>
        <begin position="44"/>
        <end position="66"/>
    </location>
</feature>
<feature type="compositionally biased region" description="Basic and acidic residues" evidence="1">
    <location>
        <begin position="1"/>
        <end position="10"/>
    </location>
</feature>
<sequence length="265" mass="28847">MIFGRKRNDAADEEPREDLEVVDEVLEEEDPLDVPEAGTQDAQASAGEELTEEAAAGEGSGANPEAGKWQEWDAAFDRDWGPFDIEEVDLEADDTKRLDLGTIVVTPFDNMKMQLQVDKSKQKVQAILVADGASAIEVAAFAGPMRTSLLPEIRDEIISATEREKGKVQVVRGPFGAELRRRLPVTDPKGNAAIHVSRTWLVSGPGWVLRGVLMGRAALEPDNEEAQLTLFEFFSNLVVRRGTSPAAPGSLLAMTVPTGEKQPEQ</sequence>
<feature type="region of interest" description="Disordered" evidence="1">
    <location>
        <begin position="1"/>
        <end position="66"/>
    </location>
</feature>
<evidence type="ECO:0000313" key="2">
    <source>
        <dbReference type="EMBL" id="TRY19359.1"/>
    </source>
</evidence>
<dbReference type="AlphaFoldDB" id="A0A553K3S5"/>
<evidence type="ECO:0000256" key="1">
    <source>
        <dbReference type="SAM" id="MobiDB-lite"/>
    </source>
</evidence>
<proteinExistence type="predicted"/>
<dbReference type="OrthoDB" id="8480367at2"/>
<name>A0A553K3S5_9ACTN</name>
<keyword evidence="3" id="KW-1185">Reference proteome</keyword>
<evidence type="ECO:0000313" key="3">
    <source>
        <dbReference type="Proteomes" id="UP000317638"/>
    </source>
</evidence>
<dbReference type="Proteomes" id="UP000317638">
    <property type="component" value="Unassembled WGS sequence"/>
</dbReference>
<organism evidence="2 3">
    <name type="scientific">Tessaracoccus rhinocerotis</name>
    <dbReference type="NCBI Taxonomy" id="1689449"/>
    <lineage>
        <taxon>Bacteria</taxon>
        <taxon>Bacillati</taxon>
        <taxon>Actinomycetota</taxon>
        <taxon>Actinomycetes</taxon>
        <taxon>Propionibacteriales</taxon>
        <taxon>Propionibacteriaceae</taxon>
        <taxon>Tessaracoccus</taxon>
    </lineage>
</organism>
<reference evidence="2 3" key="1">
    <citation type="submission" date="2019-07" db="EMBL/GenBank/DDBJ databases">
        <authorList>
            <person name="Zhou L.-Y."/>
        </authorList>
    </citation>
    <scope>NUCLEOTIDE SEQUENCE [LARGE SCALE GENOMIC DNA]</scope>
    <source>
        <strain evidence="2 3">YIM 101269</strain>
    </source>
</reference>
<comment type="caution">
    <text evidence="2">The sequence shown here is derived from an EMBL/GenBank/DDBJ whole genome shotgun (WGS) entry which is preliminary data.</text>
</comment>
<gene>
    <name evidence="2" type="ORF">FOJ82_00105</name>
</gene>
<protein>
    <submittedName>
        <fullName evidence="2">DUF3710 domain-containing protein</fullName>
    </submittedName>
</protein>
<dbReference type="Pfam" id="PF12502">
    <property type="entry name" value="DUF3710"/>
    <property type="match status" value="1"/>
</dbReference>
<dbReference type="InterPro" id="IPR022183">
    <property type="entry name" value="DUF3710"/>
</dbReference>
<accession>A0A553K3S5</accession>
<dbReference type="RefSeq" id="WP_143936448.1">
    <property type="nucleotide sequence ID" value="NZ_VKKG01000001.1"/>
</dbReference>
<dbReference type="EMBL" id="VKKG01000001">
    <property type="protein sequence ID" value="TRY19359.1"/>
    <property type="molecule type" value="Genomic_DNA"/>
</dbReference>
<feature type="compositionally biased region" description="Acidic residues" evidence="1">
    <location>
        <begin position="11"/>
        <end position="33"/>
    </location>
</feature>